<dbReference type="InterPro" id="IPR000253">
    <property type="entry name" value="FHA_dom"/>
</dbReference>
<feature type="region of interest" description="Disordered" evidence="1">
    <location>
        <begin position="166"/>
        <end position="214"/>
    </location>
</feature>
<name>A0A9E9CBS7_9CYAN</name>
<dbReference type="EMBL" id="CP113797">
    <property type="protein sequence ID" value="WAL61070.1"/>
    <property type="molecule type" value="Genomic_DNA"/>
</dbReference>
<protein>
    <submittedName>
        <fullName evidence="3">FHA domain-containing protein</fullName>
    </submittedName>
</protein>
<proteinExistence type="predicted"/>
<organism evidence="3 4">
    <name type="scientific">Thermocoleostomius sinensis A174</name>
    <dbReference type="NCBI Taxonomy" id="2016057"/>
    <lineage>
        <taxon>Bacteria</taxon>
        <taxon>Bacillati</taxon>
        <taxon>Cyanobacteriota</taxon>
        <taxon>Cyanophyceae</taxon>
        <taxon>Oculatellales</taxon>
        <taxon>Oculatellaceae</taxon>
        <taxon>Thermocoleostomius</taxon>
    </lineage>
</organism>
<dbReference type="InterPro" id="IPR025874">
    <property type="entry name" value="DZR"/>
</dbReference>
<accession>A0A9E9CBS7</accession>
<dbReference type="Pfam" id="PF12773">
    <property type="entry name" value="DZR"/>
    <property type="match status" value="1"/>
</dbReference>
<evidence type="ECO:0000256" key="1">
    <source>
        <dbReference type="SAM" id="MobiDB-lite"/>
    </source>
</evidence>
<dbReference type="Gene3D" id="2.60.200.20">
    <property type="match status" value="1"/>
</dbReference>
<evidence type="ECO:0000313" key="3">
    <source>
        <dbReference type="EMBL" id="WAL61070.1"/>
    </source>
</evidence>
<dbReference type="Proteomes" id="UP001163152">
    <property type="component" value="Chromosome"/>
</dbReference>
<dbReference type="PROSITE" id="PS50006">
    <property type="entry name" value="FHA_DOMAIN"/>
    <property type="match status" value="1"/>
</dbReference>
<dbReference type="InterPro" id="IPR008984">
    <property type="entry name" value="SMAD_FHA_dom_sf"/>
</dbReference>
<sequence>MTVCPNCNHHNPDEAVHCEACFTPLPQEMHCPSCGAMVQSDASFCGQCGFHLQDATQSNAVPLPPTVAVSPDKAPPTVPIQPPESLLENTVYSSSSTSSSSPLPSTVTAPRSSPSGEEGATVSALPPILAAPVPNLSPDLPQLPPEPIVEPDPLAAEIEMSSNSEINYSSSIPPQETGGIDTSKPSLPHEAASQPPNSPPSTVSPPTVAQAPISSAPSQTILQTQVARLLHVQTNTPVELPSNLTVVHIGKPNDRVPPDVDVSGFPSSEIVSRVHADIRIEGDSYFIEDVGSANGTYINNLPLPSGNRHRLRPGDRIALGKGDKVTFLFQLS</sequence>
<dbReference type="RefSeq" id="WP_268611025.1">
    <property type="nucleotide sequence ID" value="NZ_CP113797.1"/>
</dbReference>
<feature type="domain" description="FHA" evidence="2">
    <location>
        <begin position="247"/>
        <end position="303"/>
    </location>
</feature>
<dbReference type="SUPFAM" id="SSF49879">
    <property type="entry name" value="SMAD/FHA domain"/>
    <property type="match status" value="1"/>
</dbReference>
<dbReference type="Pfam" id="PF00498">
    <property type="entry name" value="FHA"/>
    <property type="match status" value="1"/>
</dbReference>
<gene>
    <name evidence="3" type="ORF">OXH18_03450</name>
</gene>
<evidence type="ECO:0000259" key="2">
    <source>
        <dbReference type="PROSITE" id="PS50006"/>
    </source>
</evidence>
<dbReference type="KEGG" id="tsin:OXH18_03450"/>
<feature type="region of interest" description="Disordered" evidence="1">
    <location>
        <begin position="89"/>
        <end position="121"/>
    </location>
</feature>
<dbReference type="AlphaFoldDB" id="A0A9E9CBS7"/>
<dbReference type="SMART" id="SM00240">
    <property type="entry name" value="FHA"/>
    <property type="match status" value="1"/>
</dbReference>
<dbReference type="CDD" id="cd00060">
    <property type="entry name" value="FHA"/>
    <property type="match status" value="1"/>
</dbReference>
<reference evidence="3" key="1">
    <citation type="submission" date="2022-12" db="EMBL/GenBank/DDBJ databases">
        <title>Polyphasic identification of a Novel Hot-Spring Cyanobacterium Ocullathermofonsia sinensis gen nov. sp. nov. and Genomic Insights on its Adaptations to the Thermal Habitat.</title>
        <authorList>
            <person name="Daroch M."/>
            <person name="Tang J."/>
            <person name="Jiang Y."/>
        </authorList>
    </citation>
    <scope>NUCLEOTIDE SEQUENCE</scope>
    <source>
        <strain evidence="3">PKUAC-SCTA174</strain>
    </source>
</reference>
<keyword evidence="4" id="KW-1185">Reference proteome</keyword>
<feature type="compositionally biased region" description="Low complexity" evidence="1">
    <location>
        <begin position="93"/>
        <end position="106"/>
    </location>
</feature>
<evidence type="ECO:0000313" key="4">
    <source>
        <dbReference type="Proteomes" id="UP001163152"/>
    </source>
</evidence>